<organism evidence="4 5">
    <name type="scientific">Bradyrhizobium icense</name>
    <dbReference type="NCBI Taxonomy" id="1274631"/>
    <lineage>
        <taxon>Bacteria</taxon>
        <taxon>Pseudomonadati</taxon>
        <taxon>Pseudomonadota</taxon>
        <taxon>Alphaproteobacteria</taxon>
        <taxon>Hyphomicrobiales</taxon>
        <taxon>Nitrobacteraceae</taxon>
        <taxon>Bradyrhizobium</taxon>
    </lineage>
</organism>
<dbReference type="GO" id="GO:0005829">
    <property type="term" value="C:cytosol"/>
    <property type="evidence" value="ECO:0007669"/>
    <property type="project" value="TreeGrafter"/>
</dbReference>
<evidence type="ECO:0000313" key="5">
    <source>
        <dbReference type="Proteomes" id="UP000092839"/>
    </source>
</evidence>
<dbReference type="PANTHER" id="PTHR48106:SF13">
    <property type="entry name" value="QUINONE OXIDOREDUCTASE-RELATED"/>
    <property type="match status" value="1"/>
</dbReference>
<sequence length="323" mass="34834">MTRAMKVHRTGGPDVLSWESIELEKPGPGQIRLKQAAIGLNFIDVYHRTGLYPVPLPFVPGQEGAGTVEAVGNNVKNIKVGDRVAYAGELGAYAETRIIDADRVVALPGSISFEQAAGMMLQGMTARMLLRETYPIQPGDTILVHAAAGGTGLILCQWAAQLGATVIGTVSSIAKAKLARAHGCHHPIIHGEQDFVAEVSRITAGKRLPVVYDSIGRDTFLRSLDCLRYRGMMVSFGQSSGPVEPLAPMQLALRGSLYLTRPLLRHHIEKRHDLVASANDLFDMVGSKRIHIEINQTYALSDAAKAHSALEDRTTTGSTILTV</sequence>
<dbReference type="InterPro" id="IPR011032">
    <property type="entry name" value="GroES-like_sf"/>
</dbReference>
<dbReference type="Proteomes" id="UP000092839">
    <property type="component" value="Chromosome"/>
</dbReference>
<name>A0A1B1UBN6_9BRAD</name>
<dbReference type="Gene3D" id="3.40.50.720">
    <property type="entry name" value="NAD(P)-binding Rossmann-like Domain"/>
    <property type="match status" value="1"/>
</dbReference>
<dbReference type="SUPFAM" id="SSF50129">
    <property type="entry name" value="GroES-like"/>
    <property type="match status" value="1"/>
</dbReference>
<dbReference type="SUPFAM" id="SSF51735">
    <property type="entry name" value="NAD(P)-binding Rossmann-fold domains"/>
    <property type="match status" value="1"/>
</dbReference>
<reference evidence="4 5" key="1">
    <citation type="submission" date="2016-07" db="EMBL/GenBank/DDBJ databases">
        <title>Complete genome sequence of Bradyrhizobium icense LMTR 13T, a potential inoculant strain isolated from lima bean (Phaseolus lunatus) in Peru.</title>
        <authorList>
            <person name="Ormeno-Orrillo E."/>
            <person name="Duran D."/>
            <person name="Rogel M.A."/>
            <person name="Rey L."/>
            <person name="Imperial J."/>
            <person name="Ruiz-Argueso T."/>
            <person name="Martinez-Romero E."/>
        </authorList>
    </citation>
    <scope>NUCLEOTIDE SEQUENCE [LARGE SCALE GENOMIC DNA]</scope>
    <source>
        <strain evidence="4 5">LMTR 13</strain>
    </source>
</reference>
<dbReference type="Pfam" id="PF00107">
    <property type="entry name" value="ADH_zinc_N"/>
    <property type="match status" value="1"/>
</dbReference>
<dbReference type="PANTHER" id="PTHR48106">
    <property type="entry name" value="QUINONE OXIDOREDUCTASE PIG3-RELATED"/>
    <property type="match status" value="1"/>
</dbReference>
<dbReference type="InterPro" id="IPR047618">
    <property type="entry name" value="QOR-like"/>
</dbReference>
<dbReference type="OrthoDB" id="9805883at2"/>
<keyword evidence="1" id="KW-0521">NADP</keyword>
<dbReference type="GO" id="GO:0003960">
    <property type="term" value="F:quinone reductase (NADPH) activity"/>
    <property type="evidence" value="ECO:0007669"/>
    <property type="project" value="InterPro"/>
</dbReference>
<dbReference type="EMBL" id="CP016428">
    <property type="protein sequence ID" value="ANW00153.1"/>
    <property type="molecule type" value="Genomic_DNA"/>
</dbReference>
<dbReference type="CDD" id="cd05286">
    <property type="entry name" value="QOR2"/>
    <property type="match status" value="1"/>
</dbReference>
<dbReference type="STRING" id="1274631.LMTR13_08130"/>
<dbReference type="InterPro" id="IPR013154">
    <property type="entry name" value="ADH-like_N"/>
</dbReference>
<feature type="domain" description="Enoyl reductase (ER)" evidence="3">
    <location>
        <begin position="11"/>
        <end position="321"/>
    </location>
</feature>
<dbReference type="GO" id="GO:0070402">
    <property type="term" value="F:NADPH binding"/>
    <property type="evidence" value="ECO:0007669"/>
    <property type="project" value="TreeGrafter"/>
</dbReference>
<protein>
    <submittedName>
        <fullName evidence="4">Quinone oxidoreductase</fullName>
    </submittedName>
</protein>
<keyword evidence="2" id="KW-0560">Oxidoreductase</keyword>
<dbReference type="AlphaFoldDB" id="A0A1B1UBN6"/>
<dbReference type="SMART" id="SM00829">
    <property type="entry name" value="PKS_ER"/>
    <property type="match status" value="1"/>
</dbReference>
<keyword evidence="5" id="KW-1185">Reference proteome</keyword>
<dbReference type="FunFam" id="3.40.50.720:FF:000053">
    <property type="entry name" value="Quinone oxidoreductase 1"/>
    <property type="match status" value="1"/>
</dbReference>
<dbReference type="InterPro" id="IPR036291">
    <property type="entry name" value="NAD(P)-bd_dom_sf"/>
</dbReference>
<accession>A0A1B1UBN6</accession>
<evidence type="ECO:0000313" key="4">
    <source>
        <dbReference type="EMBL" id="ANW00153.1"/>
    </source>
</evidence>
<dbReference type="Pfam" id="PF08240">
    <property type="entry name" value="ADH_N"/>
    <property type="match status" value="1"/>
</dbReference>
<evidence type="ECO:0000256" key="2">
    <source>
        <dbReference type="ARBA" id="ARBA00023002"/>
    </source>
</evidence>
<proteinExistence type="predicted"/>
<dbReference type="KEGG" id="bic:LMTR13_08130"/>
<dbReference type="RefSeq" id="WP_065727439.1">
    <property type="nucleotide sequence ID" value="NZ_CP016428.1"/>
</dbReference>
<dbReference type="NCBIfam" id="NF008024">
    <property type="entry name" value="PRK10754.1"/>
    <property type="match status" value="1"/>
</dbReference>
<dbReference type="GO" id="GO:0035925">
    <property type="term" value="F:mRNA 3'-UTR AU-rich region binding"/>
    <property type="evidence" value="ECO:0007669"/>
    <property type="project" value="TreeGrafter"/>
</dbReference>
<dbReference type="InterPro" id="IPR020843">
    <property type="entry name" value="ER"/>
</dbReference>
<dbReference type="Gene3D" id="3.90.180.10">
    <property type="entry name" value="Medium-chain alcohol dehydrogenases, catalytic domain"/>
    <property type="match status" value="1"/>
</dbReference>
<gene>
    <name evidence="4" type="ORF">LMTR13_08130</name>
</gene>
<dbReference type="InterPro" id="IPR013149">
    <property type="entry name" value="ADH-like_C"/>
</dbReference>
<evidence type="ECO:0000256" key="1">
    <source>
        <dbReference type="ARBA" id="ARBA00022857"/>
    </source>
</evidence>
<evidence type="ECO:0000259" key="3">
    <source>
        <dbReference type="SMART" id="SM00829"/>
    </source>
</evidence>